<protein>
    <recommendedName>
        <fullName evidence="5">DUF917 domain-containing protein</fullName>
    </recommendedName>
</protein>
<reference evidence="3 4" key="1">
    <citation type="submission" date="2017-06" db="EMBL/GenBank/DDBJ databases">
        <authorList>
            <person name="Kim H.J."/>
            <person name="Triplett B.A."/>
        </authorList>
    </citation>
    <scope>NUCLEOTIDE SEQUENCE [LARGE SCALE GENOMIC DNA]</scope>
    <source>
        <strain evidence="3 4">DSM 45207</strain>
    </source>
</reference>
<keyword evidence="4" id="KW-1185">Reference proteome</keyword>
<accession>A0A239A037</accession>
<evidence type="ECO:0000259" key="2">
    <source>
        <dbReference type="Pfam" id="PF20906"/>
    </source>
</evidence>
<dbReference type="AlphaFoldDB" id="A0A239A037"/>
<evidence type="ECO:0000259" key="1">
    <source>
        <dbReference type="Pfam" id="PF06032"/>
    </source>
</evidence>
<evidence type="ECO:0000313" key="4">
    <source>
        <dbReference type="Proteomes" id="UP000198348"/>
    </source>
</evidence>
<dbReference type="Gene3D" id="3.40.1610.10">
    <property type="entry name" value="CV3147-like domain"/>
    <property type="match status" value="1"/>
</dbReference>
<dbReference type="InterPro" id="IPR027479">
    <property type="entry name" value="S-Me-THD_N_sf"/>
</dbReference>
<dbReference type="InterPro" id="IPR048350">
    <property type="entry name" value="S-Me-THD-like_C"/>
</dbReference>
<dbReference type="EMBL" id="FZNW01000028">
    <property type="protein sequence ID" value="SNR89007.1"/>
    <property type="molecule type" value="Genomic_DNA"/>
</dbReference>
<name>A0A239A037_9PSEU</name>
<dbReference type="SUPFAM" id="SSF160991">
    <property type="entry name" value="CV3147-like"/>
    <property type="match status" value="1"/>
</dbReference>
<dbReference type="InterPro" id="IPR010318">
    <property type="entry name" value="S-Me-THD_N"/>
</dbReference>
<dbReference type="Gene3D" id="2.40.390.10">
    <property type="entry name" value="CV3147-like"/>
    <property type="match status" value="1"/>
</dbReference>
<dbReference type="Proteomes" id="UP000198348">
    <property type="component" value="Unassembled WGS sequence"/>
</dbReference>
<organism evidence="3 4">
    <name type="scientific">Haloechinothrix alba</name>
    <dbReference type="NCBI Taxonomy" id="664784"/>
    <lineage>
        <taxon>Bacteria</taxon>
        <taxon>Bacillati</taxon>
        <taxon>Actinomycetota</taxon>
        <taxon>Actinomycetes</taxon>
        <taxon>Pseudonocardiales</taxon>
        <taxon>Pseudonocardiaceae</taxon>
        <taxon>Haloechinothrix</taxon>
    </lineage>
</organism>
<dbReference type="Pfam" id="PF06032">
    <property type="entry name" value="S-Me-THD_N"/>
    <property type="match status" value="1"/>
</dbReference>
<dbReference type="InterPro" id="IPR024071">
    <property type="entry name" value="S-Me-THD_C_sf"/>
</dbReference>
<proteinExistence type="predicted"/>
<sequence length="358" mass="38111">MHDLGIDDIADLVLGAEVLGSGGGGDSHVPWRMLVGTLAEYGPVRLINADELPADAPLLPVLAGGPPGALAETFFNGHEFGRLRETVEQQIGQPCAAVLPVQLGAFNTMIPLIAAARLGLPCIDADIMRRCFPAVEMTLFMLAGIRPSPVFMVDMWGMGTMFATQRDDVVSTLIRTSLPHLGMVALISTYTVTAEDCARFGARRALTDCASIGRLLRSTSSHDLASYGDFLRYCSGRVEFSGIVIDLVRDWREGTPHGTITLEAVEGPARLMRLEHQHENLVAAVDGELVVTVPDVIALIDVESGVVMQSADVVEGQRLLVIAIPTDARWHTPAGLELVGPQAFGLDVTPTRVGGSGG</sequence>
<dbReference type="Pfam" id="PF20906">
    <property type="entry name" value="S-Me-THD_C"/>
    <property type="match status" value="1"/>
</dbReference>
<feature type="domain" description="S-Me-THD-like C-terminal" evidence="2">
    <location>
        <begin position="167"/>
        <end position="349"/>
    </location>
</feature>
<evidence type="ECO:0000313" key="3">
    <source>
        <dbReference type="EMBL" id="SNR89007.1"/>
    </source>
</evidence>
<evidence type="ECO:0008006" key="5">
    <source>
        <dbReference type="Google" id="ProtNLM"/>
    </source>
</evidence>
<gene>
    <name evidence="3" type="ORF">SAMN06265360_12824</name>
</gene>
<feature type="domain" description="S-Me-THD N-terminal" evidence="1">
    <location>
        <begin position="7"/>
        <end position="161"/>
    </location>
</feature>